<dbReference type="EMBL" id="CAACVJ010000678">
    <property type="protein sequence ID" value="VEP18233.1"/>
    <property type="molecule type" value="Genomic_DNA"/>
</dbReference>
<dbReference type="AlphaFoldDB" id="A0A563W3V7"/>
<proteinExistence type="predicted"/>
<dbReference type="RefSeq" id="WP_144867430.1">
    <property type="nucleotide sequence ID" value="NZ_LR213830.1"/>
</dbReference>
<organism evidence="2 3">
    <name type="scientific">Hyella patelloides LEGE 07179</name>
    <dbReference type="NCBI Taxonomy" id="945734"/>
    <lineage>
        <taxon>Bacteria</taxon>
        <taxon>Bacillati</taxon>
        <taxon>Cyanobacteriota</taxon>
        <taxon>Cyanophyceae</taxon>
        <taxon>Pleurocapsales</taxon>
        <taxon>Hyellaceae</taxon>
        <taxon>Hyella</taxon>
    </lineage>
</organism>
<dbReference type="InterPro" id="IPR054501">
    <property type="entry name" value="NCH2"/>
</dbReference>
<gene>
    <name evidence="2" type="ORF">H1P_710007</name>
</gene>
<evidence type="ECO:0000313" key="2">
    <source>
        <dbReference type="EMBL" id="VEP18233.1"/>
    </source>
</evidence>
<dbReference type="Proteomes" id="UP000320055">
    <property type="component" value="Unassembled WGS sequence"/>
</dbReference>
<dbReference type="Pfam" id="PF22727">
    <property type="entry name" value="NCH2"/>
    <property type="match status" value="1"/>
</dbReference>
<accession>A0A563W3V7</accession>
<protein>
    <recommendedName>
        <fullName evidence="1">NACHT conflict system C-terminal helical domain-containing protein</fullName>
    </recommendedName>
</protein>
<dbReference type="OrthoDB" id="448481at2"/>
<evidence type="ECO:0000259" key="1">
    <source>
        <dbReference type="Pfam" id="PF22727"/>
    </source>
</evidence>
<feature type="domain" description="NACHT conflict system C-terminal helical" evidence="1">
    <location>
        <begin position="261"/>
        <end position="348"/>
    </location>
</feature>
<keyword evidence="3" id="KW-1185">Reference proteome</keyword>
<reference evidence="2 3" key="1">
    <citation type="submission" date="2019-01" db="EMBL/GenBank/DDBJ databases">
        <authorList>
            <person name="Brito A."/>
        </authorList>
    </citation>
    <scope>NUCLEOTIDE SEQUENCE [LARGE SCALE GENOMIC DNA]</scope>
    <source>
        <strain evidence="2">1</strain>
    </source>
</reference>
<evidence type="ECO:0000313" key="3">
    <source>
        <dbReference type="Proteomes" id="UP000320055"/>
    </source>
</evidence>
<name>A0A563W3V7_9CYAN</name>
<sequence length="352" mass="41180">MSQIAYDTFIEDRLFFPKRTVVKQIEKLLPELLPDEKYVDGNHVLRDIEVQHGLLVERAESIYSFSHLTIQEFLTAQHIDYNDIPIEELVDNHLCDKRWREVFLLLAGLRKADNLLLAMEKKTHSLINNSKLQDLLDWVEKITDYPLENIRSLAKRAISFSNAINNLSAFIQIDKNQISFMNGMAYDYLIEFANSLAVIKFNSKTVYIYTNMNQTINIDNDSIDAQTINIVIKEAVKEFIDYVLSIAEYKIYSHIRYDELIDNLEKLKQDAIRDKQDKDRLLGISKKINELWMNTFNLTSEMMEISESEMETITDYTYTNLLMLQCKQAVVRVTPEVWKGIESRMLLPVKND</sequence>